<evidence type="ECO:0000313" key="2">
    <source>
        <dbReference type="WBParaSite" id="ES5_v2.g21345.t1"/>
    </source>
</evidence>
<organism evidence="1 2">
    <name type="scientific">Panagrolaimus sp. ES5</name>
    <dbReference type="NCBI Taxonomy" id="591445"/>
    <lineage>
        <taxon>Eukaryota</taxon>
        <taxon>Metazoa</taxon>
        <taxon>Ecdysozoa</taxon>
        <taxon>Nematoda</taxon>
        <taxon>Chromadorea</taxon>
        <taxon>Rhabditida</taxon>
        <taxon>Tylenchina</taxon>
        <taxon>Panagrolaimomorpha</taxon>
        <taxon>Panagrolaimoidea</taxon>
        <taxon>Panagrolaimidae</taxon>
        <taxon>Panagrolaimus</taxon>
    </lineage>
</organism>
<protein>
    <submittedName>
        <fullName evidence="2">Uncharacterized protein</fullName>
    </submittedName>
</protein>
<sequence length="167" mass="20196">SLEWPSFDRKFYYDKENTLEEKLDSQLSLSFITFKELSTKSNASPKNLEQYYKNLEIFKEMRSTDISEGYKFVEVLKKTENDEFVIKNTECQLAINGWSQNLWKAYIKYLEIEKKDFMAMLQVLSRYCRLFISDKNMNEKYQKKVEEMSQHFDGISEFWIDLIKFEL</sequence>
<reference evidence="2" key="1">
    <citation type="submission" date="2022-11" db="UniProtKB">
        <authorList>
            <consortium name="WormBaseParasite"/>
        </authorList>
    </citation>
    <scope>IDENTIFICATION</scope>
</reference>
<name>A0AC34FVC2_9BILA</name>
<dbReference type="WBParaSite" id="ES5_v2.g21345.t1">
    <property type="protein sequence ID" value="ES5_v2.g21345.t1"/>
    <property type="gene ID" value="ES5_v2.g21345"/>
</dbReference>
<accession>A0AC34FVC2</accession>
<dbReference type="Proteomes" id="UP000887579">
    <property type="component" value="Unplaced"/>
</dbReference>
<evidence type="ECO:0000313" key="1">
    <source>
        <dbReference type="Proteomes" id="UP000887579"/>
    </source>
</evidence>
<proteinExistence type="predicted"/>